<gene>
    <name evidence="2" type="ORF">GJ688_02650</name>
</gene>
<comment type="caution">
    <text evidence="2">The sequence shown here is derived from an EMBL/GenBank/DDBJ whole genome shotgun (WGS) entry which is preliminary data.</text>
</comment>
<protein>
    <submittedName>
        <fullName evidence="2">Uncharacterized protein</fullName>
    </submittedName>
</protein>
<dbReference type="Proteomes" id="UP000430670">
    <property type="component" value="Unassembled WGS sequence"/>
</dbReference>
<feature type="coiled-coil region" evidence="1">
    <location>
        <begin position="25"/>
        <end position="52"/>
    </location>
</feature>
<evidence type="ECO:0000313" key="3">
    <source>
        <dbReference type="Proteomes" id="UP000430670"/>
    </source>
</evidence>
<organism evidence="2 3">
    <name type="scientific">Heliobacterium mobile</name>
    <name type="common">Heliobacillus mobilis</name>
    <dbReference type="NCBI Taxonomy" id="28064"/>
    <lineage>
        <taxon>Bacteria</taxon>
        <taxon>Bacillati</taxon>
        <taxon>Bacillota</taxon>
        <taxon>Clostridia</taxon>
        <taxon>Eubacteriales</taxon>
        <taxon>Heliobacteriaceae</taxon>
        <taxon>Heliobacterium</taxon>
    </lineage>
</organism>
<sequence length="53" mass="6115">MTEFYQTGLGRKFYERDVPKIAESLATIAEQLARLNQNIEKLNENMGKPEKAE</sequence>
<keyword evidence="1" id="KW-0175">Coiled coil</keyword>
<keyword evidence="3" id="KW-1185">Reference proteome</keyword>
<name>A0A6I3SCH1_HELMO</name>
<evidence type="ECO:0000313" key="2">
    <source>
        <dbReference type="EMBL" id="MTV47883.1"/>
    </source>
</evidence>
<dbReference type="AlphaFoldDB" id="A0A6I3SCH1"/>
<proteinExistence type="predicted"/>
<evidence type="ECO:0000256" key="1">
    <source>
        <dbReference type="SAM" id="Coils"/>
    </source>
</evidence>
<reference evidence="2 3" key="1">
    <citation type="submission" date="2019-11" db="EMBL/GenBank/DDBJ databases">
        <title>Whole-genome sequence of a the green, strictly anaerobic photosynthetic bacterium Heliobacillus mobilis DSM 6151.</title>
        <authorList>
            <person name="Kyndt J.A."/>
            <person name="Meyer T.E."/>
        </authorList>
    </citation>
    <scope>NUCLEOTIDE SEQUENCE [LARGE SCALE GENOMIC DNA]</scope>
    <source>
        <strain evidence="2 3">DSM 6151</strain>
    </source>
</reference>
<accession>A0A6I3SCH1</accession>
<dbReference type="RefSeq" id="WP_155475000.1">
    <property type="nucleotide sequence ID" value="NZ_WNKU01000002.1"/>
</dbReference>
<dbReference type="EMBL" id="WNKU01000002">
    <property type="protein sequence ID" value="MTV47883.1"/>
    <property type="molecule type" value="Genomic_DNA"/>
</dbReference>
<dbReference type="OrthoDB" id="2930597at2"/>